<dbReference type="Proteomes" id="UP000199322">
    <property type="component" value="Unassembled WGS sequence"/>
</dbReference>
<keyword evidence="1" id="KW-0812">Transmembrane</keyword>
<dbReference type="EMBL" id="FMYV01000012">
    <property type="protein sequence ID" value="SDC91179.1"/>
    <property type="molecule type" value="Genomic_DNA"/>
</dbReference>
<gene>
    <name evidence="2" type="ORF">SAMN04488588_2070</name>
</gene>
<feature type="transmembrane region" description="Helical" evidence="1">
    <location>
        <begin position="7"/>
        <end position="29"/>
    </location>
</feature>
<feature type="transmembrane region" description="Helical" evidence="1">
    <location>
        <begin position="35"/>
        <end position="53"/>
    </location>
</feature>
<organism evidence="2 3">
    <name type="scientific">Geotoga petraea</name>
    <dbReference type="NCBI Taxonomy" id="28234"/>
    <lineage>
        <taxon>Bacteria</taxon>
        <taxon>Thermotogati</taxon>
        <taxon>Thermotogota</taxon>
        <taxon>Thermotogae</taxon>
        <taxon>Petrotogales</taxon>
        <taxon>Petrotogaceae</taxon>
        <taxon>Geotoga</taxon>
    </lineage>
</organism>
<feature type="transmembrane region" description="Helical" evidence="1">
    <location>
        <begin position="60"/>
        <end position="80"/>
    </location>
</feature>
<evidence type="ECO:0000256" key="1">
    <source>
        <dbReference type="SAM" id="Phobius"/>
    </source>
</evidence>
<sequence>MFEKIIRYISFSFGIFIVIIALFNLVGFLEITNYSIFYKLLLITSGIGMLFSIKSKYMLSATITVLSMFVFNILYFINNFELPTNSMYLFMYFIAILNIFMYYKKQITN</sequence>
<protein>
    <submittedName>
        <fullName evidence="2">Uncharacterized protein</fullName>
    </submittedName>
</protein>
<evidence type="ECO:0000313" key="3">
    <source>
        <dbReference type="Proteomes" id="UP000199322"/>
    </source>
</evidence>
<dbReference type="RefSeq" id="WP_091405685.1">
    <property type="nucleotide sequence ID" value="NZ_FMYV01000012.1"/>
</dbReference>
<keyword evidence="3" id="KW-1185">Reference proteome</keyword>
<name>A0A1G6QFL2_9BACT</name>
<keyword evidence="1" id="KW-0472">Membrane</keyword>
<proteinExistence type="predicted"/>
<dbReference type="AlphaFoldDB" id="A0A1G6QFL2"/>
<feature type="transmembrane region" description="Helical" evidence="1">
    <location>
        <begin position="86"/>
        <end position="103"/>
    </location>
</feature>
<keyword evidence="1" id="KW-1133">Transmembrane helix</keyword>
<evidence type="ECO:0000313" key="2">
    <source>
        <dbReference type="EMBL" id="SDC91179.1"/>
    </source>
</evidence>
<accession>A0A1G6QFL2</accession>
<reference evidence="2 3" key="1">
    <citation type="submission" date="2016-10" db="EMBL/GenBank/DDBJ databases">
        <authorList>
            <person name="de Groot N.N."/>
        </authorList>
    </citation>
    <scope>NUCLEOTIDE SEQUENCE [LARGE SCALE GENOMIC DNA]</scope>
    <source>
        <strain evidence="2 3">WG14</strain>
    </source>
</reference>